<evidence type="ECO:0000313" key="3">
    <source>
        <dbReference type="Proteomes" id="UP001268683"/>
    </source>
</evidence>
<organism evidence="2 3">
    <name type="scientific">Temperatibacter marinus</name>
    <dbReference type="NCBI Taxonomy" id="1456591"/>
    <lineage>
        <taxon>Bacteria</taxon>
        <taxon>Pseudomonadati</taxon>
        <taxon>Pseudomonadota</taxon>
        <taxon>Alphaproteobacteria</taxon>
        <taxon>Kordiimonadales</taxon>
        <taxon>Temperatibacteraceae</taxon>
        <taxon>Temperatibacter</taxon>
    </lineage>
</organism>
<evidence type="ECO:0000259" key="1">
    <source>
        <dbReference type="Pfam" id="PF12680"/>
    </source>
</evidence>
<dbReference type="AlphaFoldDB" id="A0AA52EFS0"/>
<proteinExistence type="predicted"/>
<name>A0AA52EFS0_9PROT</name>
<reference evidence="2" key="1">
    <citation type="submission" date="2023-04" db="EMBL/GenBank/DDBJ databases">
        <title>Complete genome sequence of Temperatibacter marinus.</title>
        <authorList>
            <person name="Rong J.-C."/>
            <person name="Yi M.-L."/>
            <person name="Zhao Q."/>
        </authorList>
    </citation>
    <scope>NUCLEOTIDE SEQUENCE</scope>
    <source>
        <strain evidence="2">NBRC 110045</strain>
    </source>
</reference>
<gene>
    <name evidence="2" type="ORF">QGN29_09120</name>
</gene>
<keyword evidence="3" id="KW-1185">Reference proteome</keyword>
<dbReference type="RefSeq" id="WP_310797543.1">
    <property type="nucleotide sequence ID" value="NZ_CP123872.1"/>
</dbReference>
<dbReference type="EMBL" id="CP123872">
    <property type="protein sequence ID" value="WND01714.1"/>
    <property type="molecule type" value="Genomic_DNA"/>
</dbReference>
<evidence type="ECO:0000313" key="2">
    <source>
        <dbReference type="EMBL" id="WND01714.1"/>
    </source>
</evidence>
<dbReference type="Proteomes" id="UP001268683">
    <property type="component" value="Chromosome"/>
</dbReference>
<dbReference type="KEGG" id="tmk:QGN29_09120"/>
<dbReference type="InterPro" id="IPR032710">
    <property type="entry name" value="NTF2-like_dom_sf"/>
</dbReference>
<dbReference type="SUPFAM" id="SSF54427">
    <property type="entry name" value="NTF2-like"/>
    <property type="match status" value="1"/>
</dbReference>
<dbReference type="InterPro" id="IPR037401">
    <property type="entry name" value="SnoaL-like"/>
</dbReference>
<protein>
    <submittedName>
        <fullName evidence="2">Nuclear transport factor 2 family protein</fullName>
    </submittedName>
</protein>
<sequence>MTMQDLIKDWHTIVKTRNMEALKDLLAEEATMISPVVHTPQVGKDITFMYLAAAVNVFGNDHFNYVRELVNDTSAVLEFETEINGIYINGVDMIKWNEDGKIIEFKVMIRPLQGLNLIHEMMGQLLQTMKQD</sequence>
<accession>A0AA52EFS0</accession>
<feature type="domain" description="SnoaL-like" evidence="1">
    <location>
        <begin position="8"/>
        <end position="104"/>
    </location>
</feature>
<dbReference type="Gene3D" id="3.10.450.50">
    <property type="match status" value="1"/>
</dbReference>
<dbReference type="Pfam" id="PF12680">
    <property type="entry name" value="SnoaL_2"/>
    <property type="match status" value="1"/>
</dbReference>